<sequence>MAQHNSAAVMSKDVDIGPAEQVDSTMHVRPKGSDISDDSGSGNGRAVDGHGVPELVGENGAPTEGGRKGQGKGKWFNYLKTKDFWIVLLLG</sequence>
<dbReference type="Proteomes" id="UP000799750">
    <property type="component" value="Unassembled WGS sequence"/>
</dbReference>
<reference evidence="2" key="1">
    <citation type="journal article" date="2020" name="Stud. Mycol.">
        <title>101 Dothideomycetes genomes: a test case for predicting lifestyles and emergence of pathogens.</title>
        <authorList>
            <person name="Haridas S."/>
            <person name="Albert R."/>
            <person name="Binder M."/>
            <person name="Bloem J."/>
            <person name="Labutti K."/>
            <person name="Salamov A."/>
            <person name="Andreopoulos B."/>
            <person name="Baker S."/>
            <person name="Barry K."/>
            <person name="Bills G."/>
            <person name="Bluhm B."/>
            <person name="Cannon C."/>
            <person name="Castanera R."/>
            <person name="Culley D."/>
            <person name="Daum C."/>
            <person name="Ezra D."/>
            <person name="Gonzalez J."/>
            <person name="Henrissat B."/>
            <person name="Kuo A."/>
            <person name="Liang C."/>
            <person name="Lipzen A."/>
            <person name="Lutzoni F."/>
            <person name="Magnuson J."/>
            <person name="Mondo S."/>
            <person name="Nolan M."/>
            <person name="Ohm R."/>
            <person name="Pangilinan J."/>
            <person name="Park H.-J."/>
            <person name="Ramirez L."/>
            <person name="Alfaro M."/>
            <person name="Sun H."/>
            <person name="Tritt A."/>
            <person name="Yoshinaga Y."/>
            <person name="Zwiers L.-H."/>
            <person name="Turgeon B."/>
            <person name="Goodwin S."/>
            <person name="Spatafora J."/>
            <person name="Crous P."/>
            <person name="Grigoriev I."/>
        </authorList>
    </citation>
    <scope>NUCLEOTIDE SEQUENCE</scope>
    <source>
        <strain evidence="2">CBS 269.34</strain>
    </source>
</reference>
<organism evidence="2 3">
    <name type="scientific">Lophium mytilinum</name>
    <dbReference type="NCBI Taxonomy" id="390894"/>
    <lineage>
        <taxon>Eukaryota</taxon>
        <taxon>Fungi</taxon>
        <taxon>Dikarya</taxon>
        <taxon>Ascomycota</taxon>
        <taxon>Pezizomycotina</taxon>
        <taxon>Dothideomycetes</taxon>
        <taxon>Pleosporomycetidae</taxon>
        <taxon>Mytilinidiales</taxon>
        <taxon>Mytilinidiaceae</taxon>
        <taxon>Lophium</taxon>
    </lineage>
</organism>
<evidence type="ECO:0000256" key="1">
    <source>
        <dbReference type="SAM" id="MobiDB-lite"/>
    </source>
</evidence>
<evidence type="ECO:0000313" key="2">
    <source>
        <dbReference type="EMBL" id="KAF2497738.1"/>
    </source>
</evidence>
<name>A0A6A6QZ36_9PEZI</name>
<keyword evidence="3" id="KW-1185">Reference proteome</keyword>
<protein>
    <submittedName>
        <fullName evidence="2">Uncharacterized protein</fullName>
    </submittedName>
</protein>
<accession>A0A6A6QZ36</accession>
<dbReference type="AlphaFoldDB" id="A0A6A6QZ36"/>
<gene>
    <name evidence="2" type="ORF">BU16DRAFT_323714</name>
</gene>
<feature type="region of interest" description="Disordered" evidence="1">
    <location>
        <begin position="1"/>
        <end position="74"/>
    </location>
</feature>
<dbReference type="EMBL" id="MU004186">
    <property type="protein sequence ID" value="KAF2497738.1"/>
    <property type="molecule type" value="Genomic_DNA"/>
</dbReference>
<evidence type="ECO:0000313" key="3">
    <source>
        <dbReference type="Proteomes" id="UP000799750"/>
    </source>
</evidence>
<proteinExistence type="predicted"/>